<organism evidence="2 3">
    <name type="scientific">Ascobolus immersus RN42</name>
    <dbReference type="NCBI Taxonomy" id="1160509"/>
    <lineage>
        <taxon>Eukaryota</taxon>
        <taxon>Fungi</taxon>
        <taxon>Dikarya</taxon>
        <taxon>Ascomycota</taxon>
        <taxon>Pezizomycotina</taxon>
        <taxon>Pezizomycetes</taxon>
        <taxon>Pezizales</taxon>
        <taxon>Ascobolaceae</taxon>
        <taxon>Ascobolus</taxon>
    </lineage>
</organism>
<dbReference type="EMBL" id="ML119781">
    <property type="protein sequence ID" value="RPA74759.1"/>
    <property type="molecule type" value="Genomic_DNA"/>
</dbReference>
<feature type="compositionally biased region" description="Polar residues" evidence="1">
    <location>
        <begin position="102"/>
        <end position="111"/>
    </location>
</feature>
<feature type="compositionally biased region" description="Basic and acidic residues" evidence="1">
    <location>
        <begin position="122"/>
        <end position="132"/>
    </location>
</feature>
<proteinExistence type="predicted"/>
<gene>
    <name evidence="2" type="ORF">BJ508DRAFT_339735</name>
</gene>
<keyword evidence="3" id="KW-1185">Reference proteome</keyword>
<evidence type="ECO:0000313" key="3">
    <source>
        <dbReference type="Proteomes" id="UP000275078"/>
    </source>
</evidence>
<dbReference type="Proteomes" id="UP000275078">
    <property type="component" value="Unassembled WGS sequence"/>
</dbReference>
<reference evidence="2 3" key="1">
    <citation type="journal article" date="2018" name="Nat. Ecol. Evol.">
        <title>Pezizomycetes genomes reveal the molecular basis of ectomycorrhizal truffle lifestyle.</title>
        <authorList>
            <person name="Murat C."/>
            <person name="Payen T."/>
            <person name="Noel B."/>
            <person name="Kuo A."/>
            <person name="Morin E."/>
            <person name="Chen J."/>
            <person name="Kohler A."/>
            <person name="Krizsan K."/>
            <person name="Balestrini R."/>
            <person name="Da Silva C."/>
            <person name="Montanini B."/>
            <person name="Hainaut M."/>
            <person name="Levati E."/>
            <person name="Barry K.W."/>
            <person name="Belfiori B."/>
            <person name="Cichocki N."/>
            <person name="Clum A."/>
            <person name="Dockter R.B."/>
            <person name="Fauchery L."/>
            <person name="Guy J."/>
            <person name="Iotti M."/>
            <person name="Le Tacon F."/>
            <person name="Lindquist E.A."/>
            <person name="Lipzen A."/>
            <person name="Malagnac F."/>
            <person name="Mello A."/>
            <person name="Molinier V."/>
            <person name="Miyauchi S."/>
            <person name="Poulain J."/>
            <person name="Riccioni C."/>
            <person name="Rubini A."/>
            <person name="Sitrit Y."/>
            <person name="Splivallo R."/>
            <person name="Traeger S."/>
            <person name="Wang M."/>
            <person name="Zifcakova L."/>
            <person name="Wipf D."/>
            <person name="Zambonelli A."/>
            <person name="Paolocci F."/>
            <person name="Nowrousian M."/>
            <person name="Ottonello S."/>
            <person name="Baldrian P."/>
            <person name="Spatafora J.W."/>
            <person name="Henrissat B."/>
            <person name="Nagy L.G."/>
            <person name="Aury J.M."/>
            <person name="Wincker P."/>
            <person name="Grigoriev I.V."/>
            <person name="Bonfante P."/>
            <person name="Martin F.M."/>
        </authorList>
    </citation>
    <scope>NUCLEOTIDE SEQUENCE [LARGE SCALE GENOMIC DNA]</scope>
    <source>
        <strain evidence="2 3">RN42</strain>
    </source>
</reference>
<protein>
    <submittedName>
        <fullName evidence="2">Uncharacterized protein</fullName>
    </submittedName>
</protein>
<evidence type="ECO:0000313" key="2">
    <source>
        <dbReference type="EMBL" id="RPA74759.1"/>
    </source>
</evidence>
<accession>A0A3N4HLW4</accession>
<dbReference type="AlphaFoldDB" id="A0A3N4HLW4"/>
<feature type="region of interest" description="Disordered" evidence="1">
    <location>
        <begin position="78"/>
        <end position="135"/>
    </location>
</feature>
<name>A0A3N4HLW4_ASCIM</name>
<evidence type="ECO:0000256" key="1">
    <source>
        <dbReference type="SAM" id="MobiDB-lite"/>
    </source>
</evidence>
<sequence>MDQSCEFSPKLLANGATMLGSWLGGEGHYDLGSLKRERSRNTCQGQPKGKQEACRTEIRINRKPSTTIIHDKHLQEAPTETTCNTHRKRSTAENRKKYPANQHWQQLPTTKESNKGIPRTKKTGEEYEREGSNPEVTAISSSLDGARVEHQRGESEEALSAQMLPPSTNIRLIVRIITSCGVIVSTPGAEATSSSADKPAAFWSCGTCRTCQTLASTQPRPAPVPRPNVLQGI</sequence>